<dbReference type="SUPFAM" id="SSF51445">
    <property type="entry name" value="(Trans)glycosidases"/>
    <property type="match status" value="1"/>
</dbReference>
<dbReference type="Pfam" id="PF00331">
    <property type="entry name" value="Glyco_hydro_10"/>
    <property type="match status" value="1"/>
</dbReference>
<dbReference type="PANTHER" id="PTHR31490:SF1">
    <property type="entry name" value="ENDO-1,4-BETA-XYLANASE 1"/>
    <property type="match status" value="1"/>
</dbReference>
<keyword evidence="2" id="KW-0378">Hydrolase</keyword>
<evidence type="ECO:0000256" key="4">
    <source>
        <dbReference type="ARBA" id="ARBA00023326"/>
    </source>
</evidence>
<evidence type="ECO:0000256" key="2">
    <source>
        <dbReference type="ARBA" id="ARBA00022801"/>
    </source>
</evidence>
<dbReference type="Gene3D" id="2.60.120.260">
    <property type="entry name" value="Galactose-binding domain-like"/>
    <property type="match status" value="1"/>
</dbReference>
<evidence type="ECO:0000256" key="3">
    <source>
        <dbReference type="ARBA" id="ARBA00023277"/>
    </source>
</evidence>
<dbReference type="AlphaFoldDB" id="A0AAN8K747"/>
<comment type="similarity">
    <text evidence="1">Belongs to the glycosyl hydrolase 10 (cellulase F) family.</text>
</comment>
<evidence type="ECO:0000256" key="1">
    <source>
        <dbReference type="ARBA" id="ARBA00007495"/>
    </source>
</evidence>
<dbReference type="InterPro" id="IPR001000">
    <property type="entry name" value="GH10_dom"/>
</dbReference>
<dbReference type="PROSITE" id="PS51760">
    <property type="entry name" value="GH10_2"/>
    <property type="match status" value="1"/>
</dbReference>
<dbReference type="EMBL" id="JAZGQO010000001">
    <property type="protein sequence ID" value="KAK6196156.1"/>
    <property type="molecule type" value="Genomic_DNA"/>
</dbReference>
<evidence type="ECO:0000259" key="5">
    <source>
        <dbReference type="PROSITE" id="PS51760"/>
    </source>
</evidence>
<reference evidence="6 7" key="1">
    <citation type="submission" date="2024-01" db="EMBL/GenBank/DDBJ databases">
        <title>The genome of the rayed Mediterranean limpet Patella caerulea (Linnaeus, 1758).</title>
        <authorList>
            <person name="Anh-Thu Weber A."/>
            <person name="Halstead-Nussloch G."/>
        </authorList>
    </citation>
    <scope>NUCLEOTIDE SEQUENCE [LARGE SCALE GENOMIC DNA]</scope>
    <source>
        <strain evidence="6">AATW-2023a</strain>
        <tissue evidence="6">Whole specimen</tissue>
    </source>
</reference>
<accession>A0AAN8K747</accession>
<dbReference type="SUPFAM" id="SSF49785">
    <property type="entry name" value="Galactose-binding domain-like"/>
    <property type="match status" value="1"/>
</dbReference>
<dbReference type="Proteomes" id="UP001347796">
    <property type="component" value="Unassembled WGS sequence"/>
</dbReference>
<evidence type="ECO:0000313" key="6">
    <source>
        <dbReference type="EMBL" id="KAK6196156.1"/>
    </source>
</evidence>
<sequence>MEGHHSTKITKRTDGSWSGIAQNVKVPAHAKLLLKMKIRLLNNSPGKIYHKVMVQMYTEDSHGHNYHTISEVNHMQSNTEWQELGAAFNGPGYVHLFRLYILIPEKEVDYLVDEASLTEIPALSSNWRAEADLRIDQIRKADIHISLAAGVSGRGYTVEIQQLRSEFAFGCMVKTWLWRHADQKVYRDYFYNNFEWTVPESGLKWTQVEPHRDHEDFSALTTLDDMRKHGIKVRGHNLFWSNVPDWIKSLSGNNLKTAMYNHLKSTVSHTKGKVEHWDVYNEVIHDDYFADKLHDPNITAWMFNEVHKLDPSVKLFLNEWGVINTAHSTIAYYNRAKFLKDAGVPINGMGLQSHLGSSVDIQIMQARVDLLARVGLPLWVTELRWENTDNHKKAMDMADTLRMYFSHPAIHGILLWGFSPHMNKPKGVLAEGTNLTPNEAGKMWTKLWKHDWRTHETHTLYNGLKVRGFKGVYSLKIKHGTTVIHEKTFTLGSHGQNLRVDGVGKERAHTF</sequence>
<keyword evidence="4" id="KW-0624">Polysaccharide degradation</keyword>
<dbReference type="SMART" id="SM00633">
    <property type="entry name" value="Glyco_10"/>
    <property type="match status" value="1"/>
</dbReference>
<dbReference type="GO" id="GO:0000272">
    <property type="term" value="P:polysaccharide catabolic process"/>
    <property type="evidence" value="ECO:0007669"/>
    <property type="project" value="UniProtKB-KW"/>
</dbReference>
<dbReference type="InterPro" id="IPR044846">
    <property type="entry name" value="GH10"/>
</dbReference>
<protein>
    <recommendedName>
        <fullName evidence="5">GH10 domain-containing protein</fullName>
    </recommendedName>
</protein>
<gene>
    <name evidence="6" type="ORF">SNE40_001437</name>
</gene>
<comment type="caution">
    <text evidence="6">The sequence shown here is derived from an EMBL/GenBank/DDBJ whole genome shotgun (WGS) entry which is preliminary data.</text>
</comment>
<feature type="domain" description="GH10" evidence="5">
    <location>
        <begin position="180"/>
        <end position="447"/>
    </location>
</feature>
<dbReference type="GO" id="GO:0031176">
    <property type="term" value="F:endo-1,4-beta-xylanase activity"/>
    <property type="evidence" value="ECO:0007669"/>
    <property type="project" value="UniProtKB-ARBA"/>
</dbReference>
<dbReference type="Gene3D" id="3.20.20.80">
    <property type="entry name" value="Glycosidases"/>
    <property type="match status" value="1"/>
</dbReference>
<proteinExistence type="inferred from homology"/>
<keyword evidence="3" id="KW-0119">Carbohydrate metabolism</keyword>
<keyword evidence="7" id="KW-1185">Reference proteome</keyword>
<evidence type="ECO:0000313" key="7">
    <source>
        <dbReference type="Proteomes" id="UP001347796"/>
    </source>
</evidence>
<organism evidence="6 7">
    <name type="scientific">Patella caerulea</name>
    <name type="common">Rayed Mediterranean limpet</name>
    <dbReference type="NCBI Taxonomy" id="87958"/>
    <lineage>
        <taxon>Eukaryota</taxon>
        <taxon>Metazoa</taxon>
        <taxon>Spiralia</taxon>
        <taxon>Lophotrochozoa</taxon>
        <taxon>Mollusca</taxon>
        <taxon>Gastropoda</taxon>
        <taxon>Patellogastropoda</taxon>
        <taxon>Patelloidea</taxon>
        <taxon>Patellidae</taxon>
        <taxon>Patella</taxon>
    </lineage>
</organism>
<dbReference type="PRINTS" id="PR00134">
    <property type="entry name" value="GLHYDRLASE10"/>
</dbReference>
<dbReference type="InterPro" id="IPR017853">
    <property type="entry name" value="GH"/>
</dbReference>
<dbReference type="InterPro" id="IPR008979">
    <property type="entry name" value="Galactose-bd-like_sf"/>
</dbReference>
<name>A0AAN8K747_PATCE</name>
<dbReference type="PANTHER" id="PTHR31490">
    <property type="entry name" value="GLYCOSYL HYDROLASE"/>
    <property type="match status" value="1"/>
</dbReference>